<reference evidence="1 2" key="1">
    <citation type="submission" date="2014-03" db="EMBL/GenBank/DDBJ databases">
        <title>Draft genome sequence of the novel thermoacidophilic archaea Acidianus copahuensis ALE1 strain, isolated from Copahue volcanic area in Neuquen Argentina.</title>
        <authorList>
            <person name="Urbieta M.S."/>
            <person name="Rascovan N."/>
            <person name="Castro C."/>
            <person name="Revale S."/>
            <person name="Giaveno M.A."/>
            <person name="Vazquez M.P."/>
            <person name="Donati E.R."/>
        </authorList>
    </citation>
    <scope>NUCLEOTIDE SEQUENCE [LARGE SCALE GENOMIC DNA]</scope>
    <source>
        <strain evidence="1 2">ALE1</strain>
    </source>
</reference>
<sequence>MDHSRLADIYLKLSSSSEDPVIALSFLLKAIEEMAMHKIVEESGQDIFDNTVQKKIMEKITEDEKLYSGLDRVLTAMFMFLQNENGDNIGTYIESIIKDLSR</sequence>
<name>A0A031LLJ8_9CREN</name>
<accession>A0A031LLJ8</accession>
<protein>
    <submittedName>
        <fullName evidence="1">Uncharacterized protein</fullName>
    </submittedName>
</protein>
<dbReference type="STRING" id="1160895.CM19_10855"/>
<dbReference type="AlphaFoldDB" id="A0A031LLJ8"/>
<dbReference type="EMBL" id="JFZT01000057">
    <property type="protein sequence ID" value="EZQ02109.1"/>
    <property type="molecule type" value="Genomic_DNA"/>
</dbReference>
<dbReference type="Proteomes" id="UP000024332">
    <property type="component" value="Unassembled WGS sequence"/>
</dbReference>
<comment type="caution">
    <text evidence="1">The sequence shown here is derived from an EMBL/GenBank/DDBJ whole genome shotgun (WGS) entry which is preliminary data.</text>
</comment>
<evidence type="ECO:0000313" key="1">
    <source>
        <dbReference type="EMBL" id="EZQ02109.1"/>
    </source>
</evidence>
<proteinExistence type="predicted"/>
<gene>
    <name evidence="1" type="ORF">CM19_10855</name>
</gene>
<evidence type="ECO:0000313" key="2">
    <source>
        <dbReference type="Proteomes" id="UP000024332"/>
    </source>
</evidence>
<dbReference type="RefSeq" id="WP_048100363.1">
    <property type="nucleotide sequence ID" value="NZ_JFZT01000057.1"/>
</dbReference>
<keyword evidence="2" id="KW-1185">Reference proteome</keyword>
<organism evidence="1 2">
    <name type="scientific">Candidatus Acidianus copahuensis</name>
    <dbReference type="NCBI Taxonomy" id="1160895"/>
    <lineage>
        <taxon>Archaea</taxon>
        <taxon>Thermoproteota</taxon>
        <taxon>Thermoprotei</taxon>
        <taxon>Sulfolobales</taxon>
        <taxon>Sulfolobaceae</taxon>
        <taxon>Acidianus</taxon>
    </lineage>
</organism>